<dbReference type="InterPro" id="IPR011009">
    <property type="entry name" value="Kinase-like_dom_sf"/>
</dbReference>
<dbReference type="InterPro" id="IPR008271">
    <property type="entry name" value="Ser/Thr_kinase_AS"/>
</dbReference>
<dbReference type="Gene3D" id="1.20.58.1910">
    <property type="match status" value="1"/>
</dbReference>
<keyword evidence="4 8" id="KW-0547">Nucleotide-binding</keyword>
<dbReference type="InterPro" id="IPR000719">
    <property type="entry name" value="Prot_kinase_dom"/>
</dbReference>
<evidence type="ECO:0000256" key="2">
    <source>
        <dbReference type="ARBA" id="ARBA00022527"/>
    </source>
</evidence>
<dbReference type="GO" id="GO:0005509">
    <property type="term" value="F:calcium ion binding"/>
    <property type="evidence" value="ECO:0007669"/>
    <property type="project" value="InterPro"/>
</dbReference>
<feature type="binding site" evidence="8">
    <location>
        <position position="498"/>
    </location>
    <ligand>
        <name>ATP</name>
        <dbReference type="ChEBI" id="CHEBI:30616"/>
    </ligand>
</feature>
<dbReference type="InterPro" id="IPR023214">
    <property type="entry name" value="HAD_sf"/>
</dbReference>
<evidence type="ECO:0000259" key="9">
    <source>
        <dbReference type="PROSITE" id="PS50011"/>
    </source>
</evidence>
<dbReference type="Gene3D" id="3.40.50.1000">
    <property type="entry name" value="HAD superfamily/HAD-like"/>
    <property type="match status" value="1"/>
</dbReference>
<feature type="domain" description="Protein kinase" evidence="9">
    <location>
        <begin position="469"/>
        <end position="737"/>
    </location>
</feature>
<dbReference type="OrthoDB" id="541276at2759"/>
<protein>
    <submittedName>
        <fullName evidence="11">Uncharacterized protein</fullName>
    </submittedName>
</protein>
<dbReference type="PROSITE" id="PS50222">
    <property type="entry name" value="EF_HAND_2"/>
    <property type="match status" value="1"/>
</dbReference>
<dbReference type="SUPFAM" id="SSF56784">
    <property type="entry name" value="HAD-like"/>
    <property type="match status" value="1"/>
</dbReference>
<gene>
    <name evidence="11" type="ORF">SNAT2548_LOCUS4961</name>
</gene>
<evidence type="ECO:0000256" key="5">
    <source>
        <dbReference type="ARBA" id="ARBA00022777"/>
    </source>
</evidence>
<dbReference type="SUPFAM" id="SSF56112">
    <property type="entry name" value="Protein kinase-like (PK-like)"/>
    <property type="match status" value="1"/>
</dbReference>
<dbReference type="SMART" id="SM00220">
    <property type="entry name" value="S_TKc"/>
    <property type="match status" value="1"/>
</dbReference>
<dbReference type="PROSITE" id="PS00107">
    <property type="entry name" value="PROTEIN_KINASE_ATP"/>
    <property type="match status" value="1"/>
</dbReference>
<feature type="domain" description="EF-hand" evidence="10">
    <location>
        <begin position="798"/>
        <end position="833"/>
    </location>
</feature>
<accession>A0A812IQK1</accession>
<dbReference type="InterPro" id="IPR036412">
    <property type="entry name" value="HAD-like_sf"/>
</dbReference>
<dbReference type="Gene3D" id="1.10.510.10">
    <property type="entry name" value="Transferase(Phosphotransferase) domain 1"/>
    <property type="match status" value="1"/>
</dbReference>
<dbReference type="CDD" id="cd14014">
    <property type="entry name" value="STKc_PknB_like"/>
    <property type="match status" value="1"/>
</dbReference>
<dbReference type="SUPFAM" id="SSF109604">
    <property type="entry name" value="HD-domain/PDEase-like"/>
    <property type="match status" value="1"/>
</dbReference>
<dbReference type="InterPro" id="IPR050205">
    <property type="entry name" value="CDPK_Ser/Thr_kinases"/>
</dbReference>
<dbReference type="InterPro" id="IPR011992">
    <property type="entry name" value="EF-hand-dom_pair"/>
</dbReference>
<evidence type="ECO:0000259" key="10">
    <source>
        <dbReference type="PROSITE" id="PS50222"/>
    </source>
</evidence>
<dbReference type="GO" id="GO:0004674">
    <property type="term" value="F:protein serine/threonine kinase activity"/>
    <property type="evidence" value="ECO:0007669"/>
    <property type="project" value="UniProtKB-KW"/>
</dbReference>
<comment type="similarity">
    <text evidence="7">Belongs to the protein kinase superfamily. Ser/Thr protein kinase family. CDPK subfamily.</text>
</comment>
<evidence type="ECO:0000313" key="11">
    <source>
        <dbReference type="EMBL" id="CAE7042042.1"/>
    </source>
</evidence>
<evidence type="ECO:0000256" key="8">
    <source>
        <dbReference type="PROSITE-ProRule" id="PRU10141"/>
    </source>
</evidence>
<dbReference type="Gene3D" id="1.10.472.50">
    <property type="entry name" value="HD-domain/PDEase-like"/>
    <property type="match status" value="1"/>
</dbReference>
<evidence type="ECO:0000256" key="3">
    <source>
        <dbReference type="ARBA" id="ARBA00022679"/>
    </source>
</evidence>
<keyword evidence="2" id="KW-0723">Serine/threonine-protein kinase</keyword>
<proteinExistence type="inferred from homology"/>
<dbReference type="Gene3D" id="1.10.238.10">
    <property type="entry name" value="EF-hand"/>
    <property type="match status" value="1"/>
</dbReference>
<organism evidence="11 12">
    <name type="scientific">Symbiodinium natans</name>
    <dbReference type="NCBI Taxonomy" id="878477"/>
    <lineage>
        <taxon>Eukaryota</taxon>
        <taxon>Sar</taxon>
        <taxon>Alveolata</taxon>
        <taxon>Dinophyceae</taxon>
        <taxon>Suessiales</taxon>
        <taxon>Symbiodiniaceae</taxon>
        <taxon>Symbiodinium</taxon>
    </lineage>
</organism>
<comment type="cofactor">
    <cofactor evidence="1">
        <name>Mg(2+)</name>
        <dbReference type="ChEBI" id="CHEBI:18420"/>
    </cofactor>
</comment>
<reference evidence="11" key="1">
    <citation type="submission" date="2021-02" db="EMBL/GenBank/DDBJ databases">
        <authorList>
            <person name="Dougan E. K."/>
            <person name="Rhodes N."/>
            <person name="Thang M."/>
            <person name="Chan C."/>
        </authorList>
    </citation>
    <scope>NUCLEOTIDE SEQUENCE</scope>
</reference>
<keyword evidence="12" id="KW-1185">Reference proteome</keyword>
<name>A0A812IQK1_9DINO</name>
<dbReference type="Proteomes" id="UP000604046">
    <property type="component" value="Unassembled WGS sequence"/>
</dbReference>
<dbReference type="PROSITE" id="PS50011">
    <property type="entry name" value="PROTEIN_KINASE_DOM"/>
    <property type="match status" value="1"/>
</dbReference>
<dbReference type="SUPFAM" id="SSF47473">
    <property type="entry name" value="EF-hand"/>
    <property type="match status" value="1"/>
</dbReference>
<dbReference type="Pfam" id="PF00069">
    <property type="entry name" value="Pkinase"/>
    <property type="match status" value="1"/>
</dbReference>
<evidence type="ECO:0000256" key="7">
    <source>
        <dbReference type="ARBA" id="ARBA00024334"/>
    </source>
</evidence>
<keyword evidence="3" id="KW-0808">Transferase</keyword>
<keyword evidence="5" id="KW-0418">Kinase</keyword>
<dbReference type="AlphaFoldDB" id="A0A812IQK1"/>
<dbReference type="PROSITE" id="PS00108">
    <property type="entry name" value="PROTEIN_KINASE_ST"/>
    <property type="match status" value="1"/>
</dbReference>
<evidence type="ECO:0000256" key="1">
    <source>
        <dbReference type="ARBA" id="ARBA00001946"/>
    </source>
</evidence>
<dbReference type="PANTHER" id="PTHR24349">
    <property type="entry name" value="SERINE/THREONINE-PROTEIN KINASE"/>
    <property type="match status" value="1"/>
</dbReference>
<evidence type="ECO:0000256" key="4">
    <source>
        <dbReference type="ARBA" id="ARBA00022741"/>
    </source>
</evidence>
<comment type="caution">
    <text evidence="11">The sequence shown here is derived from an EMBL/GenBank/DDBJ whole genome shotgun (WGS) entry which is preliminary data.</text>
</comment>
<dbReference type="InterPro" id="IPR002048">
    <property type="entry name" value="EF_hand_dom"/>
</dbReference>
<dbReference type="EMBL" id="CAJNDS010000310">
    <property type="protein sequence ID" value="CAE7042042.1"/>
    <property type="molecule type" value="Genomic_DNA"/>
</dbReference>
<dbReference type="InterPro" id="IPR017441">
    <property type="entry name" value="Protein_kinase_ATP_BS"/>
</dbReference>
<evidence type="ECO:0000313" key="12">
    <source>
        <dbReference type="Proteomes" id="UP000604046"/>
    </source>
</evidence>
<keyword evidence="6 8" id="KW-0067">ATP-binding</keyword>
<evidence type="ECO:0000256" key="6">
    <source>
        <dbReference type="ARBA" id="ARBA00022840"/>
    </source>
</evidence>
<dbReference type="GO" id="GO:0005524">
    <property type="term" value="F:ATP binding"/>
    <property type="evidence" value="ECO:0007669"/>
    <property type="project" value="UniProtKB-UniRule"/>
</dbReference>
<sequence>MWLKSLAQRFLRPERCPEHREAPTGRSSASGSIVFFDFDLTLTVVHVFKSLAGWVDAQVCMLAMRGIVVSEPHALTERGQLRRLTELGPAWIEQAFGGFSRVTAIRKLLEGLLSSGCRIILVTRGYVGVARKCLQEVGLLDCFEALYGNIGVAYGTRTAYDQETESSGSGASEEIDRLWSMLGKWREGEWDSKTEIVHRYKHLHNLTGEQVLFVDDDVQELTPLRHSALTVHAKGKSGMAACDMLEVAQLLDLSTTRWAQSCYDFWQVLRDPLASKPFAITAFNRKHLPIRLSRHIQMLEAEFAERKSSLRRFTLLMREPHLFLSIAQDAYVKQVSLTGKTHVTSFAPVIQEMREQLGVGCLHDGSFGDLERLTSPFCPDDDVDGINAQLSQDHCQNIGATGNHLYEEPASKPLPEEPVKTLASLVRMFQQTLLGLCPITLATAGRHRNTICCHEVEGFSPEEAVWCRYPKIKHIGAGYFGEVFQARDLSSGRQVAVKHLERLDPEEEGAGDEVSVLRALAHPNLLRIFEVVKFPREVLIVTELASGGTLSTYAATHEGGPWIAGAMQQIVSAVAYCHRQFVLHGDLKPENVLIGGRRPDGSPFCIVCDFGHTTVCIGSALVAAPGDPRYIAPEVIAKENLSSKSDVYMLGVTAFELLTGWLPFFNMQSASLPMCYQQLSRGGVQELILSEKGLGWRDLDRLKAASPLPVQQVVLNMMARHAHQRPEAIEVLRTSWLQDAHGPCKSAYDAMLKADASNGWGLWVPQHPLFQRRLQDRANQSWTFRMLLSLLGSGLRSEVLLGARLLFRRMDEGGNGQLNKKQFCKAALANGLSLEVAESLFAAGDLHSQSYLDFKNVVMLFLDLDAFSTENLLDELRFLVTRIHGPHCLDNEFGGNSNGDGLQNASVSFKLSDLQMMLHARPDARMERWVQNLQAGLGPGDHDLTAELLYKLLQKDCFEQRCTDARCAARLQHVSLAFFVRARAHLPICASDLRADLNVERSLSVPPDESDDVVCAAITALEDLCCKHGVPESHGLGHALRVLHHTDKAIAASAQELLCSRKQAVRLAALLHDADDRKIFDTRAEAGNARRIMESAGAHADVLTEAVQMIGLVSCSANGNSVPVEAVKNPELLWPRWADRLEATGEIGILRCWQYNQEVGSPTVVPDTPRPQTEAEVWSFATNERFERYQSSGGKSNSMLDHYYDKLLRVACPPLEVVQNDYLEQEMVARSKPLVQICLAYGLTGKVPLDEEAIYKLRAKLAC</sequence>